<feature type="transmembrane region" description="Helical" evidence="1">
    <location>
        <begin position="211"/>
        <end position="233"/>
    </location>
</feature>
<accession>N1PNF7</accession>
<reference evidence="3 4" key="2">
    <citation type="journal article" date="2012" name="PLoS Pathog.">
        <title>Diverse lifestyles and strategies of plant pathogenesis encoded in the genomes of eighteen Dothideomycetes fungi.</title>
        <authorList>
            <person name="Ohm R.A."/>
            <person name="Feau N."/>
            <person name="Henrissat B."/>
            <person name="Schoch C.L."/>
            <person name="Horwitz B.A."/>
            <person name="Barry K.W."/>
            <person name="Condon B.J."/>
            <person name="Copeland A.C."/>
            <person name="Dhillon B."/>
            <person name="Glaser F."/>
            <person name="Hesse C.N."/>
            <person name="Kosti I."/>
            <person name="LaButti K."/>
            <person name="Lindquist E.A."/>
            <person name="Lucas S."/>
            <person name="Salamov A.A."/>
            <person name="Bradshaw R.E."/>
            <person name="Ciuffetti L."/>
            <person name="Hamelin R.C."/>
            <person name="Kema G.H.J."/>
            <person name="Lawrence C."/>
            <person name="Scott J.A."/>
            <person name="Spatafora J.W."/>
            <person name="Turgeon B.G."/>
            <person name="de Wit P.J.G.M."/>
            <person name="Zhong S."/>
            <person name="Goodwin S.B."/>
            <person name="Grigoriev I.V."/>
        </authorList>
    </citation>
    <scope>NUCLEOTIDE SEQUENCE [LARGE SCALE GENOMIC DNA]</scope>
    <source>
        <strain evidence="4">NZE10 / CBS 128990</strain>
    </source>
</reference>
<evidence type="ECO:0000259" key="2">
    <source>
        <dbReference type="Pfam" id="PF01757"/>
    </source>
</evidence>
<dbReference type="OrthoDB" id="5819582at2759"/>
<name>N1PNF7_DOTSN</name>
<dbReference type="GO" id="GO:0016747">
    <property type="term" value="F:acyltransferase activity, transferring groups other than amino-acyl groups"/>
    <property type="evidence" value="ECO:0007669"/>
    <property type="project" value="InterPro"/>
</dbReference>
<proteinExistence type="predicted"/>
<dbReference type="Pfam" id="PF01757">
    <property type="entry name" value="Acyl_transf_3"/>
    <property type="match status" value="1"/>
</dbReference>
<feature type="transmembrane region" description="Helical" evidence="1">
    <location>
        <begin position="339"/>
        <end position="363"/>
    </location>
</feature>
<protein>
    <recommendedName>
        <fullName evidence="2">Acyltransferase 3 domain-containing protein</fullName>
    </recommendedName>
</protein>
<dbReference type="OMA" id="FNITFWN"/>
<dbReference type="eggNOG" id="ENOG502SIPW">
    <property type="taxonomic scope" value="Eukaryota"/>
</dbReference>
<feature type="transmembrane region" description="Helical" evidence="1">
    <location>
        <begin position="103"/>
        <end position="124"/>
    </location>
</feature>
<evidence type="ECO:0000313" key="3">
    <source>
        <dbReference type="EMBL" id="EME44961.1"/>
    </source>
</evidence>
<dbReference type="Proteomes" id="UP000016933">
    <property type="component" value="Unassembled WGS sequence"/>
</dbReference>
<dbReference type="PANTHER" id="PTHR23028:SF134">
    <property type="entry name" value="PUTATIVE (AFU_ORTHOLOGUE AFUA_4G08520)-RELATED"/>
    <property type="match status" value="1"/>
</dbReference>
<keyword evidence="1" id="KW-0812">Transmembrane</keyword>
<organism evidence="3 4">
    <name type="scientific">Dothistroma septosporum (strain NZE10 / CBS 128990)</name>
    <name type="common">Red band needle blight fungus</name>
    <name type="synonym">Mycosphaerella pini</name>
    <dbReference type="NCBI Taxonomy" id="675120"/>
    <lineage>
        <taxon>Eukaryota</taxon>
        <taxon>Fungi</taxon>
        <taxon>Dikarya</taxon>
        <taxon>Ascomycota</taxon>
        <taxon>Pezizomycotina</taxon>
        <taxon>Dothideomycetes</taxon>
        <taxon>Dothideomycetidae</taxon>
        <taxon>Mycosphaerellales</taxon>
        <taxon>Mycosphaerellaceae</taxon>
        <taxon>Dothistroma</taxon>
    </lineage>
</organism>
<dbReference type="InterPro" id="IPR002656">
    <property type="entry name" value="Acyl_transf_3_dom"/>
</dbReference>
<evidence type="ECO:0000313" key="4">
    <source>
        <dbReference type="Proteomes" id="UP000016933"/>
    </source>
</evidence>
<dbReference type="PANTHER" id="PTHR23028">
    <property type="entry name" value="ACETYLTRANSFERASE"/>
    <property type="match status" value="1"/>
</dbReference>
<feature type="transmembrane region" description="Helical" evidence="1">
    <location>
        <begin position="145"/>
        <end position="166"/>
    </location>
</feature>
<dbReference type="InterPro" id="IPR050879">
    <property type="entry name" value="Acyltransferase_3"/>
</dbReference>
<feature type="transmembrane region" description="Helical" evidence="1">
    <location>
        <begin position="384"/>
        <end position="401"/>
    </location>
</feature>
<evidence type="ECO:0000256" key="1">
    <source>
        <dbReference type="SAM" id="Phobius"/>
    </source>
</evidence>
<keyword evidence="4" id="KW-1185">Reference proteome</keyword>
<dbReference type="HOGENOM" id="CLU_005679_13_3_1"/>
<reference evidence="4" key="1">
    <citation type="journal article" date="2012" name="PLoS Genet.">
        <title>The genomes of the fungal plant pathogens Cladosporium fulvum and Dothistroma septosporum reveal adaptation to different hosts and lifestyles but also signatures of common ancestry.</title>
        <authorList>
            <person name="de Wit P.J.G.M."/>
            <person name="van der Burgt A."/>
            <person name="Oekmen B."/>
            <person name="Stergiopoulos I."/>
            <person name="Abd-Elsalam K.A."/>
            <person name="Aerts A.L."/>
            <person name="Bahkali A.H."/>
            <person name="Beenen H.G."/>
            <person name="Chettri P."/>
            <person name="Cox M.P."/>
            <person name="Datema E."/>
            <person name="de Vries R.P."/>
            <person name="Dhillon B."/>
            <person name="Ganley A.R."/>
            <person name="Griffiths S.A."/>
            <person name="Guo Y."/>
            <person name="Hamelin R.C."/>
            <person name="Henrissat B."/>
            <person name="Kabir M.S."/>
            <person name="Jashni M.K."/>
            <person name="Kema G."/>
            <person name="Klaubauf S."/>
            <person name="Lapidus A."/>
            <person name="Levasseur A."/>
            <person name="Lindquist E."/>
            <person name="Mehrabi R."/>
            <person name="Ohm R.A."/>
            <person name="Owen T.J."/>
            <person name="Salamov A."/>
            <person name="Schwelm A."/>
            <person name="Schijlen E."/>
            <person name="Sun H."/>
            <person name="van den Burg H.A."/>
            <person name="van Ham R.C.H.J."/>
            <person name="Zhang S."/>
            <person name="Goodwin S.B."/>
            <person name="Grigoriev I.V."/>
            <person name="Collemare J."/>
            <person name="Bradshaw R.E."/>
        </authorList>
    </citation>
    <scope>NUCLEOTIDE SEQUENCE [LARGE SCALE GENOMIC DNA]</scope>
    <source>
        <strain evidence="4">NZE10 / CBS 128990</strain>
    </source>
</reference>
<gene>
    <name evidence="3" type="ORF">DOTSEDRAFT_70867</name>
</gene>
<feature type="domain" description="Acyltransferase 3" evidence="2">
    <location>
        <begin position="35"/>
        <end position="440"/>
    </location>
</feature>
<dbReference type="EMBL" id="KB446538">
    <property type="protein sequence ID" value="EME44961.1"/>
    <property type="molecule type" value="Genomic_DNA"/>
</dbReference>
<dbReference type="AlphaFoldDB" id="N1PNF7"/>
<feature type="transmembrane region" description="Helical" evidence="1">
    <location>
        <begin position="291"/>
        <end position="308"/>
    </location>
</feature>
<keyword evidence="1" id="KW-1133">Transmembrane helix</keyword>
<feature type="transmembrane region" description="Helical" evidence="1">
    <location>
        <begin position="421"/>
        <end position="444"/>
    </location>
</feature>
<keyword evidence="1" id="KW-0472">Membrane</keyword>
<sequence>MLAGLPSGPSWRHIFSLQTLFGYPFPQHEQLRETAWLDGLRGVAAFLVMIYHFNITFWNAFYVEAPFGALTIPDERLGLPGGWRVWDFWRLPFLRIWMCSGHAQVSVFFVLSGFVLSWGPLGHIQAGRQEKVLQGLGSATFRRWVRLYVPCFAVAGWELLEMWVGWRDMANLERRGNFFAQLWDYLKANEQFADPFLINRDGFNSNHRYDWTMWTIPYEFSGSMLVFVVLLAISRFEEYRKRMIVIGGVALYACLRAEWNFWLFSTGMLLANYVRHAGGFEQLTRSTGRRLYLMSIMMLIVGILLAGVPSNNQFYTRPGYDWLRDLLPLHWLEIEGGTRLWWCWSGILFIFGACHLAAVRRLFEFSFVRHLGRISYMLYLTHRIVLNLVGGTLRSIVYSFIGRDKFIDDSAEDATILHPVFTLLGYLALLSALLPLCLIVANWAEMGIDRPSTKLARRLDDWFLGSSPSKEIAHSGENGSLLPSHTVVDTQATADIELSHTPDSNAMAQNPP</sequence>